<feature type="domain" description="Peptidase S54 rhomboid" evidence="6">
    <location>
        <begin position="84"/>
        <end position="164"/>
    </location>
</feature>
<evidence type="ECO:0000313" key="8">
    <source>
        <dbReference type="Proteomes" id="UP001190700"/>
    </source>
</evidence>
<dbReference type="Pfam" id="PF01694">
    <property type="entry name" value="Rhomboid"/>
    <property type="match status" value="1"/>
</dbReference>
<dbReference type="Gene3D" id="1.20.1540.10">
    <property type="entry name" value="Rhomboid-like"/>
    <property type="match status" value="1"/>
</dbReference>
<dbReference type="InterPro" id="IPR050925">
    <property type="entry name" value="Rhomboid_protease_S54"/>
</dbReference>
<evidence type="ECO:0000313" key="7">
    <source>
        <dbReference type="EMBL" id="KAK3284842.1"/>
    </source>
</evidence>
<keyword evidence="8" id="KW-1185">Reference proteome</keyword>
<name>A0AAE0GV32_9CHLO</name>
<reference evidence="7 8" key="1">
    <citation type="journal article" date="2015" name="Genome Biol. Evol.">
        <title>Comparative Genomics of a Bacterivorous Green Alga Reveals Evolutionary Causalities and Consequences of Phago-Mixotrophic Mode of Nutrition.</title>
        <authorList>
            <person name="Burns J.A."/>
            <person name="Paasch A."/>
            <person name="Narechania A."/>
            <person name="Kim E."/>
        </authorList>
    </citation>
    <scope>NUCLEOTIDE SEQUENCE [LARGE SCALE GENOMIC DNA]</scope>
    <source>
        <strain evidence="7 8">PLY_AMNH</strain>
    </source>
</reference>
<organism evidence="7 8">
    <name type="scientific">Cymbomonas tetramitiformis</name>
    <dbReference type="NCBI Taxonomy" id="36881"/>
    <lineage>
        <taxon>Eukaryota</taxon>
        <taxon>Viridiplantae</taxon>
        <taxon>Chlorophyta</taxon>
        <taxon>Pyramimonadophyceae</taxon>
        <taxon>Pyramimonadales</taxon>
        <taxon>Pyramimonadaceae</taxon>
        <taxon>Cymbomonas</taxon>
    </lineage>
</organism>
<dbReference type="GO" id="GO:0004252">
    <property type="term" value="F:serine-type endopeptidase activity"/>
    <property type="evidence" value="ECO:0007669"/>
    <property type="project" value="InterPro"/>
</dbReference>
<keyword evidence="5" id="KW-0472">Membrane</keyword>
<protein>
    <recommendedName>
        <fullName evidence="6">Peptidase S54 rhomboid domain-containing protein</fullName>
    </recommendedName>
</protein>
<comment type="similarity">
    <text evidence="2">Belongs to the peptidase S54 family.</text>
</comment>
<keyword evidence="4" id="KW-1133">Transmembrane helix</keyword>
<dbReference type="GO" id="GO:0016020">
    <property type="term" value="C:membrane"/>
    <property type="evidence" value="ECO:0007669"/>
    <property type="project" value="UniProtKB-SubCell"/>
</dbReference>
<dbReference type="InterPro" id="IPR022764">
    <property type="entry name" value="Peptidase_S54_rhomboid_dom"/>
</dbReference>
<dbReference type="PANTHER" id="PTHR43731">
    <property type="entry name" value="RHOMBOID PROTEASE"/>
    <property type="match status" value="1"/>
</dbReference>
<evidence type="ECO:0000256" key="2">
    <source>
        <dbReference type="ARBA" id="ARBA00009045"/>
    </source>
</evidence>
<comment type="subcellular location">
    <subcellularLocation>
        <location evidence="1">Membrane</location>
        <topology evidence="1">Multi-pass membrane protein</topology>
    </subcellularLocation>
</comment>
<evidence type="ECO:0000259" key="6">
    <source>
        <dbReference type="Pfam" id="PF01694"/>
    </source>
</evidence>
<dbReference type="AlphaFoldDB" id="A0AAE0GV32"/>
<evidence type="ECO:0000256" key="5">
    <source>
        <dbReference type="ARBA" id="ARBA00023136"/>
    </source>
</evidence>
<evidence type="ECO:0000256" key="1">
    <source>
        <dbReference type="ARBA" id="ARBA00004141"/>
    </source>
</evidence>
<keyword evidence="3" id="KW-0812">Transmembrane</keyword>
<dbReference type="EMBL" id="LGRX02002115">
    <property type="protein sequence ID" value="KAK3284842.1"/>
    <property type="molecule type" value="Genomic_DNA"/>
</dbReference>
<dbReference type="InterPro" id="IPR035952">
    <property type="entry name" value="Rhomboid-like_sf"/>
</dbReference>
<dbReference type="PANTHER" id="PTHR43731:SF26">
    <property type="entry name" value="RHOMBOID-LIKE PROTEIN 10, CHLOROPLASTIC"/>
    <property type="match status" value="1"/>
</dbReference>
<comment type="caution">
    <text evidence="7">The sequence shown here is derived from an EMBL/GenBank/DDBJ whole genome shotgun (WGS) entry which is preliminary data.</text>
</comment>
<sequence>MPNMFGFTSPIPRSSRSIFSAGITSLALALPNQRSNPTAPQGEGRKRSLTNSILAANAICFALQVLTRGRLLTLGAKVNSGLAKGQVYRLLTAAFLHVDLFHLLVNSYSLYNIGPQVESICGKYRFYFIYLNAAIAGNLVSWVLCPTPAAGASGLAGCLTVYYARHHSLMGKRGKKVLKVRDNTSVNSVRDGKLNYDNPFA</sequence>
<evidence type="ECO:0000256" key="3">
    <source>
        <dbReference type="ARBA" id="ARBA00022692"/>
    </source>
</evidence>
<proteinExistence type="inferred from homology"/>
<dbReference type="SUPFAM" id="SSF144091">
    <property type="entry name" value="Rhomboid-like"/>
    <property type="match status" value="1"/>
</dbReference>
<accession>A0AAE0GV32</accession>
<gene>
    <name evidence="7" type="ORF">CYMTET_7528</name>
</gene>
<dbReference type="Proteomes" id="UP001190700">
    <property type="component" value="Unassembled WGS sequence"/>
</dbReference>
<evidence type="ECO:0000256" key="4">
    <source>
        <dbReference type="ARBA" id="ARBA00022989"/>
    </source>
</evidence>